<keyword evidence="8" id="KW-0413">Isomerase</keyword>
<evidence type="ECO:0000313" key="11">
    <source>
        <dbReference type="EMBL" id="CAA0838562.1"/>
    </source>
</evidence>
<evidence type="ECO:0000256" key="8">
    <source>
        <dbReference type="ARBA" id="ARBA00023235"/>
    </source>
</evidence>
<evidence type="ECO:0000313" key="12">
    <source>
        <dbReference type="Proteomes" id="UP001153555"/>
    </source>
</evidence>
<evidence type="ECO:0000256" key="2">
    <source>
        <dbReference type="ARBA" id="ARBA00004496"/>
    </source>
</evidence>
<feature type="chain" id="PRO_5040394379" description="chorismate mutase" evidence="9">
    <location>
        <begin position="27"/>
        <end position="289"/>
    </location>
</feature>
<dbReference type="GO" id="GO:0005737">
    <property type="term" value="C:cytoplasm"/>
    <property type="evidence" value="ECO:0007669"/>
    <property type="project" value="UniProtKB-SubCell"/>
</dbReference>
<evidence type="ECO:0000256" key="6">
    <source>
        <dbReference type="ARBA" id="ARBA00022605"/>
    </source>
</evidence>
<comment type="pathway">
    <text evidence="3">Metabolic intermediate biosynthesis; prephenate biosynthesis; prephenate from chorismate: step 1/1.</text>
</comment>
<dbReference type="PANTHER" id="PTHR21145">
    <property type="entry name" value="CHORISMATE MUTASE"/>
    <property type="match status" value="1"/>
</dbReference>
<keyword evidence="5" id="KW-0963">Cytoplasm</keyword>
<comment type="catalytic activity">
    <reaction evidence="1">
        <text>chorismate = prephenate</text>
        <dbReference type="Rhea" id="RHEA:13897"/>
        <dbReference type="ChEBI" id="CHEBI:29748"/>
        <dbReference type="ChEBI" id="CHEBI:29934"/>
        <dbReference type="EC" id="5.4.99.5"/>
    </reaction>
</comment>
<accession>A0A9N7NMA6</accession>
<dbReference type="Gene3D" id="1.10.590.10">
    <property type="entry name" value="Chorismate mutase, AroQ class superfamily, eukaryotic"/>
    <property type="match status" value="1"/>
</dbReference>
<evidence type="ECO:0000256" key="3">
    <source>
        <dbReference type="ARBA" id="ARBA00004817"/>
    </source>
</evidence>
<dbReference type="PROSITE" id="PS51169">
    <property type="entry name" value="CHORISMATE_MUT_3"/>
    <property type="match status" value="1"/>
</dbReference>
<dbReference type="InterPro" id="IPR037039">
    <property type="entry name" value="CM_AroQ_sf_eucaryotic"/>
</dbReference>
<name>A0A9N7NMA6_STRHE</name>
<evidence type="ECO:0000256" key="1">
    <source>
        <dbReference type="ARBA" id="ARBA00000824"/>
    </source>
</evidence>
<reference evidence="11" key="1">
    <citation type="submission" date="2019-12" db="EMBL/GenBank/DDBJ databases">
        <authorList>
            <person name="Scholes J."/>
        </authorList>
    </citation>
    <scope>NUCLEOTIDE SEQUENCE</scope>
</reference>
<keyword evidence="12" id="KW-1185">Reference proteome</keyword>
<comment type="caution">
    <text evidence="11">The sequence shown here is derived from an EMBL/GenBank/DDBJ whole genome shotgun (WGS) entry which is preliminary data.</text>
</comment>
<dbReference type="OrthoDB" id="191918at2759"/>
<dbReference type="GO" id="GO:0009073">
    <property type="term" value="P:aromatic amino acid family biosynthetic process"/>
    <property type="evidence" value="ECO:0007669"/>
    <property type="project" value="UniProtKB-KW"/>
</dbReference>
<dbReference type="Proteomes" id="UP001153555">
    <property type="component" value="Unassembled WGS sequence"/>
</dbReference>
<proteinExistence type="predicted"/>
<evidence type="ECO:0000259" key="10">
    <source>
        <dbReference type="Pfam" id="PF01817"/>
    </source>
</evidence>
<organism evidence="11 12">
    <name type="scientific">Striga hermonthica</name>
    <name type="common">Purple witchweed</name>
    <name type="synonym">Buchnera hermonthica</name>
    <dbReference type="NCBI Taxonomy" id="68872"/>
    <lineage>
        <taxon>Eukaryota</taxon>
        <taxon>Viridiplantae</taxon>
        <taxon>Streptophyta</taxon>
        <taxon>Embryophyta</taxon>
        <taxon>Tracheophyta</taxon>
        <taxon>Spermatophyta</taxon>
        <taxon>Magnoliopsida</taxon>
        <taxon>eudicotyledons</taxon>
        <taxon>Gunneridae</taxon>
        <taxon>Pentapetalae</taxon>
        <taxon>asterids</taxon>
        <taxon>lamiids</taxon>
        <taxon>Lamiales</taxon>
        <taxon>Orobanchaceae</taxon>
        <taxon>Buchnereae</taxon>
        <taxon>Striga</taxon>
    </lineage>
</organism>
<gene>
    <name evidence="11" type="ORF">SHERM_05170</name>
</gene>
<dbReference type="GO" id="GO:0046417">
    <property type="term" value="P:chorismate metabolic process"/>
    <property type="evidence" value="ECO:0007669"/>
    <property type="project" value="InterPro"/>
</dbReference>
<keyword evidence="9" id="KW-0732">Signal</keyword>
<evidence type="ECO:0000256" key="7">
    <source>
        <dbReference type="ARBA" id="ARBA00023141"/>
    </source>
</evidence>
<keyword evidence="7" id="KW-0057">Aromatic amino acid biosynthesis</keyword>
<keyword evidence="6" id="KW-0028">Amino-acid biosynthesis</keyword>
<dbReference type="AlphaFoldDB" id="A0A9N7NMA6"/>
<evidence type="ECO:0000256" key="5">
    <source>
        <dbReference type="ARBA" id="ARBA00022490"/>
    </source>
</evidence>
<dbReference type="NCBIfam" id="TIGR01802">
    <property type="entry name" value="CM_pl-yst"/>
    <property type="match status" value="1"/>
</dbReference>
<dbReference type="SUPFAM" id="SSF48600">
    <property type="entry name" value="Chorismate mutase II"/>
    <property type="match status" value="1"/>
</dbReference>
<dbReference type="EC" id="5.4.99.5" evidence="4"/>
<dbReference type="PANTHER" id="PTHR21145:SF12">
    <property type="entry name" value="CHORISMATE MUTASE"/>
    <property type="match status" value="1"/>
</dbReference>
<dbReference type="GO" id="GO:0004106">
    <property type="term" value="F:chorismate mutase activity"/>
    <property type="evidence" value="ECO:0007669"/>
    <property type="project" value="UniProtKB-EC"/>
</dbReference>
<dbReference type="GO" id="GO:0008652">
    <property type="term" value="P:amino acid biosynthetic process"/>
    <property type="evidence" value="ECO:0007669"/>
    <property type="project" value="UniProtKB-KW"/>
</dbReference>
<dbReference type="InterPro" id="IPR036263">
    <property type="entry name" value="Chorismate_II_sf"/>
</dbReference>
<dbReference type="InterPro" id="IPR002701">
    <property type="entry name" value="CM_II_prokaryot"/>
</dbReference>
<evidence type="ECO:0000256" key="4">
    <source>
        <dbReference type="ARBA" id="ARBA00012404"/>
    </source>
</evidence>
<dbReference type="Pfam" id="PF01817">
    <property type="entry name" value="CM_2"/>
    <property type="match status" value="1"/>
</dbReference>
<protein>
    <recommendedName>
        <fullName evidence="4">chorismate mutase</fullName>
        <ecNumber evidence="4">5.4.99.5</ecNumber>
    </recommendedName>
</protein>
<dbReference type="InterPro" id="IPR008238">
    <property type="entry name" value="Chorismate_mutase_AroQ_euk"/>
</dbReference>
<dbReference type="PROSITE" id="PS51257">
    <property type="entry name" value="PROKAR_LIPOPROTEIN"/>
    <property type="match status" value="1"/>
</dbReference>
<feature type="domain" description="Chorismate mutase" evidence="10">
    <location>
        <begin position="176"/>
        <end position="280"/>
    </location>
</feature>
<sequence>MAKLNSSMKFWSLVLLIYSLSSSCYADKSQKLFCSPLAYSACSPASTADRLRKLESLRDILIGLEDTIIFCLIERSKYAYNQHLYDSSRNGLGSFIQDSEAVQARFGRYTLEEETPFSGCNFLRSTLPRMNCTKVLHMPASCFNKSKEIMTAYLDLLPNITINGDDGHYAPALASDLVCLQAISKRITLGKFVAEAKYNKDPIAYNATILVKNNEDALMKLLTDTKVENEVIQRVAKKAEILGQNIDPFNTSIVKQAKVDPSVISRFYENSMIPLTKQVEVTYLQHRLD</sequence>
<evidence type="ECO:0000256" key="9">
    <source>
        <dbReference type="SAM" id="SignalP"/>
    </source>
</evidence>
<feature type="signal peptide" evidence="9">
    <location>
        <begin position="1"/>
        <end position="26"/>
    </location>
</feature>
<dbReference type="EMBL" id="CACSLK010030875">
    <property type="protein sequence ID" value="CAA0838562.1"/>
    <property type="molecule type" value="Genomic_DNA"/>
</dbReference>
<comment type="subcellular location">
    <subcellularLocation>
        <location evidence="2">Cytoplasm</location>
    </subcellularLocation>
</comment>